<dbReference type="STRING" id="126957.T1IIG4"/>
<dbReference type="GO" id="GO:0140359">
    <property type="term" value="F:ABC-type transporter activity"/>
    <property type="evidence" value="ECO:0007669"/>
    <property type="project" value="InterPro"/>
</dbReference>
<keyword evidence="9 11" id="KW-0472">Membrane</keyword>
<evidence type="ECO:0000259" key="12">
    <source>
        <dbReference type="PROSITE" id="PS50893"/>
    </source>
</evidence>
<dbReference type="PROSITE" id="PS50893">
    <property type="entry name" value="ABC_TRANSPORTER_2"/>
    <property type="match status" value="2"/>
</dbReference>
<dbReference type="PROSITE" id="PS00211">
    <property type="entry name" value="ABC_TRANSPORTER_1"/>
    <property type="match status" value="1"/>
</dbReference>
<evidence type="ECO:0000256" key="8">
    <source>
        <dbReference type="ARBA" id="ARBA00022989"/>
    </source>
</evidence>
<keyword evidence="5" id="KW-0677">Repeat</keyword>
<feature type="transmembrane region" description="Helical" evidence="11">
    <location>
        <begin position="657"/>
        <end position="682"/>
    </location>
</feature>
<evidence type="ECO:0000256" key="7">
    <source>
        <dbReference type="ARBA" id="ARBA00022840"/>
    </source>
</evidence>
<feature type="transmembrane region" description="Helical" evidence="11">
    <location>
        <begin position="25"/>
        <end position="42"/>
    </location>
</feature>
<evidence type="ECO:0000313" key="14">
    <source>
        <dbReference type="Proteomes" id="UP000014500"/>
    </source>
</evidence>
<dbReference type="OMA" id="PFATWSE"/>
<dbReference type="GO" id="GO:0005524">
    <property type="term" value="F:ATP binding"/>
    <property type="evidence" value="ECO:0007669"/>
    <property type="project" value="UniProtKB-KW"/>
</dbReference>
<evidence type="ECO:0000256" key="6">
    <source>
        <dbReference type="ARBA" id="ARBA00022741"/>
    </source>
</evidence>
<dbReference type="InterPro" id="IPR056264">
    <property type="entry name" value="R2_ABCA1-4-like"/>
</dbReference>
<organism evidence="13 14">
    <name type="scientific">Strigamia maritima</name>
    <name type="common">European centipede</name>
    <name type="synonym">Geophilus maritimus</name>
    <dbReference type="NCBI Taxonomy" id="126957"/>
    <lineage>
        <taxon>Eukaryota</taxon>
        <taxon>Metazoa</taxon>
        <taxon>Ecdysozoa</taxon>
        <taxon>Arthropoda</taxon>
        <taxon>Myriapoda</taxon>
        <taxon>Chilopoda</taxon>
        <taxon>Pleurostigmophora</taxon>
        <taxon>Geophilomorpha</taxon>
        <taxon>Linotaeniidae</taxon>
        <taxon>Strigamia</taxon>
    </lineage>
</organism>
<feature type="region of interest" description="Disordered" evidence="10">
    <location>
        <begin position="202"/>
        <end position="223"/>
    </location>
</feature>
<keyword evidence="8 11" id="KW-1133">Transmembrane helix</keyword>
<keyword evidence="14" id="KW-1185">Reference proteome</keyword>
<evidence type="ECO:0000256" key="3">
    <source>
        <dbReference type="ARBA" id="ARBA00022448"/>
    </source>
</evidence>
<evidence type="ECO:0000256" key="4">
    <source>
        <dbReference type="ARBA" id="ARBA00022692"/>
    </source>
</evidence>
<feature type="domain" description="ABC transporter" evidence="12">
    <location>
        <begin position="741"/>
        <end position="972"/>
    </location>
</feature>
<keyword evidence="6" id="KW-0547">Nucleotide-binding</keyword>
<feature type="transmembrane region" description="Helical" evidence="11">
    <location>
        <begin position="1375"/>
        <end position="1401"/>
    </location>
</feature>
<feature type="transmembrane region" description="Helical" evidence="11">
    <location>
        <begin position="1485"/>
        <end position="1506"/>
    </location>
</feature>
<dbReference type="Pfam" id="PF00005">
    <property type="entry name" value="ABC_tran"/>
    <property type="match status" value="2"/>
</dbReference>
<dbReference type="GO" id="GO:0005319">
    <property type="term" value="F:lipid transporter activity"/>
    <property type="evidence" value="ECO:0007669"/>
    <property type="project" value="TreeGrafter"/>
</dbReference>
<feature type="transmembrane region" description="Helical" evidence="11">
    <location>
        <begin position="471"/>
        <end position="500"/>
    </location>
</feature>
<keyword evidence="3" id="KW-0813">Transport</keyword>
<dbReference type="Proteomes" id="UP000014500">
    <property type="component" value="Unassembled WGS sequence"/>
</dbReference>
<dbReference type="Pfam" id="PF12698">
    <property type="entry name" value="ABC2_membrane_3"/>
    <property type="match status" value="2"/>
</dbReference>
<keyword evidence="4 11" id="KW-0812">Transmembrane</keyword>
<dbReference type="FunFam" id="3.40.50.300:FF:002470">
    <property type="entry name" value="ABC transporter, putative"/>
    <property type="match status" value="1"/>
</dbReference>
<feature type="domain" description="ABC transporter" evidence="12">
    <location>
        <begin position="1659"/>
        <end position="1893"/>
    </location>
</feature>
<feature type="transmembrane region" description="Helical" evidence="11">
    <location>
        <begin position="1421"/>
        <end position="1442"/>
    </location>
</feature>
<keyword evidence="7" id="KW-0067">ATP-binding</keyword>
<dbReference type="PANTHER" id="PTHR19229:SF36">
    <property type="entry name" value="ATP-BINDING CASSETTE SUB-FAMILY A MEMBER 2"/>
    <property type="match status" value="1"/>
</dbReference>
<dbReference type="PANTHER" id="PTHR19229">
    <property type="entry name" value="ATP-BINDING CASSETTE TRANSPORTER SUBFAMILY A ABCA"/>
    <property type="match status" value="1"/>
</dbReference>
<reference evidence="13" key="2">
    <citation type="submission" date="2015-02" db="UniProtKB">
        <authorList>
            <consortium name="EnsemblMetazoa"/>
        </authorList>
    </citation>
    <scope>IDENTIFICATION</scope>
</reference>
<dbReference type="FunFam" id="3.40.50.300:FF:000298">
    <property type="entry name" value="ATP-binding cassette sub-family A member 12"/>
    <property type="match status" value="1"/>
</dbReference>
<evidence type="ECO:0000256" key="1">
    <source>
        <dbReference type="ARBA" id="ARBA00004141"/>
    </source>
</evidence>
<dbReference type="SMART" id="SM00382">
    <property type="entry name" value="AAA"/>
    <property type="match status" value="2"/>
</dbReference>
<dbReference type="PhylomeDB" id="T1IIG4"/>
<accession>T1IIG4</accession>
<evidence type="ECO:0000313" key="13">
    <source>
        <dbReference type="EnsemblMetazoa" id="SMAR000662-PA"/>
    </source>
</evidence>
<comment type="subcellular location">
    <subcellularLocation>
        <location evidence="1">Membrane</location>
        <topology evidence="1">Multi-pass membrane protein</topology>
    </subcellularLocation>
</comment>
<feature type="transmembrane region" description="Helical" evidence="11">
    <location>
        <begin position="521"/>
        <end position="543"/>
    </location>
</feature>
<dbReference type="InterPro" id="IPR013525">
    <property type="entry name" value="ABC2_TM"/>
</dbReference>
<dbReference type="SUPFAM" id="SSF52540">
    <property type="entry name" value="P-loop containing nucleoside triphosphate hydrolases"/>
    <property type="match status" value="2"/>
</dbReference>
<feature type="transmembrane region" description="Helical" evidence="11">
    <location>
        <begin position="1112"/>
        <end position="1132"/>
    </location>
</feature>
<dbReference type="InterPro" id="IPR026082">
    <property type="entry name" value="ABCA"/>
</dbReference>
<evidence type="ECO:0000256" key="5">
    <source>
        <dbReference type="ARBA" id="ARBA00022737"/>
    </source>
</evidence>
<dbReference type="Pfam" id="PF23321">
    <property type="entry name" value="R1_ABCA1"/>
    <property type="match status" value="1"/>
</dbReference>
<dbReference type="InterPro" id="IPR027417">
    <property type="entry name" value="P-loop_NTPase"/>
</dbReference>
<dbReference type="eggNOG" id="KOG0059">
    <property type="taxonomic scope" value="Eukaryota"/>
</dbReference>
<feature type="transmembrane region" description="Helical" evidence="11">
    <location>
        <begin position="582"/>
        <end position="603"/>
    </location>
</feature>
<dbReference type="EnsemblMetazoa" id="SMAR000662-RA">
    <property type="protein sequence ID" value="SMAR000662-PA"/>
    <property type="gene ID" value="SMAR000662"/>
</dbReference>
<feature type="transmembrane region" description="Helical" evidence="11">
    <location>
        <begin position="1575"/>
        <end position="1597"/>
    </location>
</feature>
<evidence type="ECO:0000256" key="10">
    <source>
        <dbReference type="SAM" id="MobiDB-lite"/>
    </source>
</evidence>
<evidence type="ECO:0000256" key="9">
    <source>
        <dbReference type="ARBA" id="ARBA00023136"/>
    </source>
</evidence>
<dbReference type="HOGENOM" id="CLU_000604_19_0_1"/>
<evidence type="ECO:0000256" key="2">
    <source>
        <dbReference type="ARBA" id="ARBA00008869"/>
    </source>
</evidence>
<evidence type="ECO:0000256" key="11">
    <source>
        <dbReference type="SAM" id="Phobius"/>
    </source>
</evidence>
<dbReference type="InterPro" id="IPR017871">
    <property type="entry name" value="ABC_transporter-like_CS"/>
</dbReference>
<name>T1IIG4_STRMM</name>
<dbReference type="InterPro" id="IPR003593">
    <property type="entry name" value="AAA+_ATPase"/>
</dbReference>
<protein>
    <recommendedName>
        <fullName evidence="12">ABC transporter domain-containing protein</fullName>
    </recommendedName>
</protein>
<dbReference type="GO" id="GO:0016887">
    <property type="term" value="F:ATP hydrolysis activity"/>
    <property type="evidence" value="ECO:0007669"/>
    <property type="project" value="InterPro"/>
</dbReference>
<comment type="similarity">
    <text evidence="2">Belongs to the ABC transporter superfamily. ABCA family.</text>
</comment>
<feature type="transmembrane region" description="Helical" evidence="11">
    <location>
        <begin position="555"/>
        <end position="575"/>
    </location>
</feature>
<dbReference type="CDD" id="cd03263">
    <property type="entry name" value="ABC_subfamily_A"/>
    <property type="match status" value="2"/>
</dbReference>
<dbReference type="Gene3D" id="3.40.50.300">
    <property type="entry name" value="P-loop containing nucleotide triphosphate hydrolases"/>
    <property type="match status" value="2"/>
</dbReference>
<reference evidence="14" key="1">
    <citation type="submission" date="2011-05" db="EMBL/GenBank/DDBJ databases">
        <authorList>
            <person name="Richards S.R."/>
            <person name="Qu J."/>
            <person name="Jiang H."/>
            <person name="Jhangiani S.N."/>
            <person name="Agravi P."/>
            <person name="Goodspeed R."/>
            <person name="Gross S."/>
            <person name="Mandapat C."/>
            <person name="Jackson L."/>
            <person name="Mathew T."/>
            <person name="Pu L."/>
            <person name="Thornton R."/>
            <person name="Saada N."/>
            <person name="Wilczek-Boney K.B."/>
            <person name="Lee S."/>
            <person name="Kovar C."/>
            <person name="Wu Y."/>
            <person name="Scherer S.E."/>
            <person name="Worley K.C."/>
            <person name="Muzny D.M."/>
            <person name="Gibbs R."/>
        </authorList>
    </citation>
    <scope>NUCLEOTIDE SEQUENCE</scope>
    <source>
        <strain evidence="14">Brora</strain>
    </source>
</reference>
<proteinExistence type="inferred from homology"/>
<dbReference type="InterPro" id="IPR003439">
    <property type="entry name" value="ABC_transporter-like_ATP-bd"/>
</dbReference>
<sequence>MAFFKQLRLLCWKNFTLQRRQKKRLITEILWPLSLFLILMWVRTRELKLYFNECHYEQKAMPSAGSIPLLQTYLCSMNNTCHKQRIQVGEAIMNIYNNSLLTQFLFDFAQFTREQLTPDNKEIFQTLLKNIMKFDPKDIKEDPTKKEGILDIFTKPKQIAYLKNLFGANDTAGLTIKILKIQAVWSAAQKIIEKYQNEISNAPESNDTNKLTKKKPTLRDDRTKNPTACTEFLFTLFGNNTDVVQKFSNLLRPIIEGTILYHPDTPSTRKLMARVNQTFEGLVTLHSMIKDWLNDLSPRIKKLLSDNSSMTSLLQEFNSNVSKASVMVAISLIDDYAVIAEQFFKCFEFNKVQPSKSDSVVLAEKLNHQGKLWALVEFVDPDKYSDKLPKLIKYKIRMDAYRTDPTRTLNRPPPPQPRRSPLIHLKYLYFGFAFLQDMLDRAIIAEQSNKTISTGLWVQQFPFPCYITDNFIVAISGTFPMFVVLAWVYTSAMLIRSIVYEKEYRLKEMMRSMGLGNLVHWLSWFIQAFITILISLILLSLILKFGSILTFSDPTVTFVFLFCYAIATITLSFFLSTCFNNANLSAAVGGLIFFCVYLPYGFIVRWADYVGDTFRRVASLSSNIALGLGCTYIATLEEVGIGVQWSNIDGSTDMAEYYFTVADSIVMILLDAAIYFLLALYIEAVFPGTYGIPRPWYCCLEPLLCCFRRNKSNPDNIDEDDNTSVNNLGFETEPTHLNLGISVKHLRKVYSDGKVAVHDVNLNFYEGQITAFLGQNGAGKTTTISILTGLFPPTSGTAIINGFDIRTEMKEIRRTLGMCPQFNVLFEELTVYEHLWFYANLKHSDKTIEVSEEIHELITDVRLTEKTNVQAKKLSGGMLRKLSVAVAFIGGSKVVILDEPTAGVDPQARRAIWDLLVKYKKGRTILLTTHFMDEADILGDRIAIMFKGKIGCCGSSLFLKKRFGKGYYLTAIKKDPTDSTVASKMTNFISKFVPNVELKEDVGYELTFILPFDNVEKFKPLLDNLEKDKSGLGITEFGISDSKLEEIFLKVCESVEAIESDGVEDHETEHRSEVPELRKITGFALMFQQFKALSLKKLLNTSRNPKSIFSEIILPAIFICCAFIMTVIIPPITSYPPMELHLYQQPKENYIFFSEISNKSVLMESYVDSLVNMPHLGTRCITGEPLELLKCKGLKDNPSTLKAILSSIPNYEESCPCEKGVMYCPTESANYNFPTILLGTDDYLINITNINTDNWILRTHKKHYLNRQGGYTLGHHSPDTQVNWCDWLDIWLAVVNSSNDGSTHPCKLPVDRDHIKIWFNNRYSISVTAYLNAINNVILRASVNDRNDWKSYGIIAFNHPLSFTSEQAIDSIRDYGFFTLLQAVSIVFAMSFVPASFVLFLINERISKFKHLQLISGVTPILYWTVTYMITVMLCILIFLTFDDTGYTSNENFIPVVLLLVCYGLATIPLMYSFCFVFSVPSLAFVALSCCNLFVGIATTLSTYILELFQEDDPDLKHIFEILRQVFLIFPQYCLGHGLIDLKGHQQKVEVNKKFNTGYVSDDVPLQWDFVGRNIFFLLVVGVVTFAFTIMIEYRLFWKSSPHLKNNSLDVLRMNEDEDVAAERDKVLSGVYDNAVLRVENLEKVYDPTPWYTKITNCIRIKVFRKPPKDDNTSLRAVDRLSFGVNKGECFGLLGANGAGKTTTFKMLTGDVQCNGGDAYLLGYSIRREMPQVRKHLGYCPQFDALNGFLTCEEHLRLFAGLKGIHRDDVDMAVEWTVKILNFQSYLDIRAGKYSGGNKRKLCTAIAIIGNPAIIYLDEPTTGMDPKSRRFLWNCILNLIKSGQSVVLTSHSLEECEALCTRLAIMVTGRFKCFGTVQHLKNSLGGGYNLTIRVIDPENMDNVIKFIQENFPMVEIKDHHSNYAQFCFPQSDVILSDLFEQMENNKVQLRIADYSISQTTLDQVNNNFFSFLFFFFSFCIG</sequence>
<feature type="transmembrane region" description="Helical" evidence="11">
    <location>
        <begin position="1454"/>
        <end position="1478"/>
    </location>
</feature>
<dbReference type="GO" id="GO:0016020">
    <property type="term" value="C:membrane"/>
    <property type="evidence" value="ECO:0007669"/>
    <property type="project" value="UniProtKB-SubCell"/>
</dbReference>
<dbReference type="EMBL" id="AFFK01014262">
    <property type="status" value="NOT_ANNOTATED_CDS"/>
    <property type="molecule type" value="Genomic_DNA"/>
</dbReference>